<dbReference type="EMBL" id="JAPQKO010000002">
    <property type="protein sequence ID" value="KAJ5179895.1"/>
    <property type="molecule type" value="Genomic_DNA"/>
</dbReference>
<accession>A0A9W9IN12</accession>
<name>A0A9W9IN12_9EURO</name>
<gene>
    <name evidence="1" type="ORF">N7492_003105</name>
</gene>
<reference evidence="1" key="2">
    <citation type="journal article" date="2023" name="IMA Fungus">
        <title>Comparative genomic study of the Penicillium genus elucidates a diverse pangenome and 15 lateral gene transfer events.</title>
        <authorList>
            <person name="Petersen C."/>
            <person name="Sorensen T."/>
            <person name="Nielsen M.R."/>
            <person name="Sondergaard T.E."/>
            <person name="Sorensen J.L."/>
            <person name="Fitzpatrick D.A."/>
            <person name="Frisvad J.C."/>
            <person name="Nielsen K.L."/>
        </authorList>
    </citation>
    <scope>NUCLEOTIDE SEQUENCE</scope>
    <source>
        <strain evidence="1">IBT 21917</strain>
    </source>
</reference>
<keyword evidence="2" id="KW-1185">Reference proteome</keyword>
<sequence length="182" mass="19529">MSPAYLVIHGLDAPPSHLPGSIAVLVARAPLVEDQETLNDGDERVYSPDESSKLALFPSLSGGRRAGQERLWEELLEDGGSGLQVLISVSQPFDLDKGCKLHPRRLKKSLFRLSLLPRAGQCLPDHLFVYASPNTNLPPPSYPAGIPGHACIDRKPPIVGFGMSAGEIPGEPLSVRHTSNLG</sequence>
<dbReference type="AlphaFoldDB" id="A0A9W9IN12"/>
<evidence type="ECO:0000313" key="1">
    <source>
        <dbReference type="EMBL" id="KAJ5179895.1"/>
    </source>
</evidence>
<dbReference type="Proteomes" id="UP001146351">
    <property type="component" value="Unassembled WGS sequence"/>
</dbReference>
<comment type="caution">
    <text evidence="1">The sequence shown here is derived from an EMBL/GenBank/DDBJ whole genome shotgun (WGS) entry which is preliminary data.</text>
</comment>
<organism evidence="1 2">
    <name type="scientific">Penicillium capsulatum</name>
    <dbReference type="NCBI Taxonomy" id="69766"/>
    <lineage>
        <taxon>Eukaryota</taxon>
        <taxon>Fungi</taxon>
        <taxon>Dikarya</taxon>
        <taxon>Ascomycota</taxon>
        <taxon>Pezizomycotina</taxon>
        <taxon>Eurotiomycetes</taxon>
        <taxon>Eurotiomycetidae</taxon>
        <taxon>Eurotiales</taxon>
        <taxon>Aspergillaceae</taxon>
        <taxon>Penicillium</taxon>
    </lineage>
</organism>
<proteinExistence type="predicted"/>
<protein>
    <submittedName>
        <fullName evidence="1">Uncharacterized protein</fullName>
    </submittedName>
</protein>
<reference evidence="1" key="1">
    <citation type="submission" date="2022-11" db="EMBL/GenBank/DDBJ databases">
        <authorList>
            <person name="Petersen C."/>
        </authorList>
    </citation>
    <scope>NUCLEOTIDE SEQUENCE</scope>
    <source>
        <strain evidence="1">IBT 21917</strain>
    </source>
</reference>
<evidence type="ECO:0000313" key="2">
    <source>
        <dbReference type="Proteomes" id="UP001146351"/>
    </source>
</evidence>